<dbReference type="Gene3D" id="3.30.420.10">
    <property type="entry name" value="Ribonuclease H-like superfamily/Ribonuclease H"/>
    <property type="match status" value="1"/>
</dbReference>
<dbReference type="GO" id="GO:0003676">
    <property type="term" value="F:nucleic acid binding"/>
    <property type="evidence" value="ECO:0007669"/>
    <property type="project" value="InterPro"/>
</dbReference>
<name>A0AAV2GGC5_9ROSI</name>
<reference evidence="4 5" key="1">
    <citation type="submission" date="2024-04" db="EMBL/GenBank/DDBJ databases">
        <authorList>
            <person name="Fracassetti M."/>
        </authorList>
    </citation>
    <scope>NUCLEOTIDE SEQUENCE [LARGE SCALE GENOMIC DNA]</scope>
</reference>
<dbReference type="EMBL" id="OZ034821">
    <property type="protein sequence ID" value="CAL1409302.1"/>
    <property type="molecule type" value="Genomic_DNA"/>
</dbReference>
<dbReference type="InterPro" id="IPR054722">
    <property type="entry name" value="PolX-like_BBD"/>
</dbReference>
<dbReference type="Proteomes" id="UP001497516">
    <property type="component" value="Chromosome 8"/>
</dbReference>
<dbReference type="PANTHER" id="PTHR42648:SF29">
    <property type="entry name" value="RNA-DIRECTED DNA POLYMERASE"/>
    <property type="match status" value="1"/>
</dbReference>
<dbReference type="InterPro" id="IPR001584">
    <property type="entry name" value="Integrase_cat-core"/>
</dbReference>
<evidence type="ECO:0000259" key="3">
    <source>
        <dbReference type="PROSITE" id="PS50994"/>
    </source>
</evidence>
<dbReference type="Pfam" id="PF22936">
    <property type="entry name" value="Pol_BBD"/>
    <property type="match status" value="1"/>
</dbReference>
<dbReference type="PANTHER" id="PTHR42648">
    <property type="entry name" value="TRANSPOSASE, PUTATIVE-RELATED"/>
    <property type="match status" value="1"/>
</dbReference>
<dbReference type="GO" id="GO:0008233">
    <property type="term" value="F:peptidase activity"/>
    <property type="evidence" value="ECO:0007669"/>
    <property type="project" value="UniProtKB-KW"/>
</dbReference>
<dbReference type="InterPro" id="IPR036397">
    <property type="entry name" value="RNaseH_sf"/>
</dbReference>
<dbReference type="InterPro" id="IPR012337">
    <property type="entry name" value="RNaseH-like_sf"/>
</dbReference>
<feature type="compositionally biased region" description="Basic and acidic residues" evidence="2">
    <location>
        <begin position="303"/>
        <end position="318"/>
    </location>
</feature>
<dbReference type="PROSITE" id="PS50994">
    <property type="entry name" value="INTEGRASE"/>
    <property type="match status" value="1"/>
</dbReference>
<feature type="region of interest" description="Disordered" evidence="2">
    <location>
        <begin position="1"/>
        <end position="21"/>
    </location>
</feature>
<dbReference type="InterPro" id="IPR039537">
    <property type="entry name" value="Retrotran_Ty1/copia-like"/>
</dbReference>
<sequence length="742" mass="82960">MGDDTEKGFESGHGTNSVSLGSLKLEHDPVSPYFISQSDNPNQVYVGELLTEANYADWVHDMSNALLAKNKLGFVDGSFPAPSDSLELRSWRRADAMVKGWLTSAMDKQVHRGTRYAHTAREVWVDLQERFAQSSAPRVYETRGRISRLPQEKLSVPAFYTHLRNLWEEVQSMAPLHLCSCGQCTCGADRKNQEREETFRLYDFLMGLDESFSTVKTQVLSMKTLPTLSEAYQLVSNDAHQRRLAVSNRPGPEAAAFLVQDDTAAGASSSDGRSRHQCTHCGKIWHLKDRCYDLIGWPERPPSKFDAAKRKQGAERPRSTPKAAAVDVGESPVAGLSMSQLAQLKEFLAGSSFSPEASATKLTGILSRSSSWVLDSGCNEHIVHDVSLLSNGYSPSDLRVGIPNGVSVDVTQVGFVCMSNGMVLPRVLLVPEFKCNLLSISRLTQEFPIALIFLRDFCILQDLRCKRMIGMGQQRDGLYYLRLFDDVREAAVHAAAGEGSSSVQLWHARLGHPSMSKLSSFPFISAAEQLSVDHCSSCLRAKQTRSPFPSSSIKTSRPFELVHVDIWGGYKEPSLSGAHYFFTLVDDFSCAVWVYLLRYKSEVAGYLMMFCQQAKRQYRSSVVRIQADNGMEFQTNVLKEYYEHEGIVLQTSCTDTPQQNGVVERKHRHLLEMGRSLRFHANLPITFWGECVLTAAYLINRLPSPVIVNLTPFEHLFGKKPTYHHLRTFGCLVSSSITWPPS</sequence>
<organism evidence="4 5">
    <name type="scientific">Linum trigynum</name>
    <dbReference type="NCBI Taxonomy" id="586398"/>
    <lineage>
        <taxon>Eukaryota</taxon>
        <taxon>Viridiplantae</taxon>
        <taxon>Streptophyta</taxon>
        <taxon>Embryophyta</taxon>
        <taxon>Tracheophyta</taxon>
        <taxon>Spermatophyta</taxon>
        <taxon>Magnoliopsida</taxon>
        <taxon>eudicotyledons</taxon>
        <taxon>Gunneridae</taxon>
        <taxon>Pentapetalae</taxon>
        <taxon>rosids</taxon>
        <taxon>fabids</taxon>
        <taxon>Malpighiales</taxon>
        <taxon>Linaceae</taxon>
        <taxon>Linum</taxon>
    </lineage>
</organism>
<dbReference type="AlphaFoldDB" id="A0AAV2GGC5"/>
<dbReference type="GO" id="GO:0015074">
    <property type="term" value="P:DNA integration"/>
    <property type="evidence" value="ECO:0007669"/>
    <property type="project" value="InterPro"/>
</dbReference>
<evidence type="ECO:0000313" key="5">
    <source>
        <dbReference type="Proteomes" id="UP001497516"/>
    </source>
</evidence>
<dbReference type="InterPro" id="IPR029472">
    <property type="entry name" value="Copia-like_N"/>
</dbReference>
<dbReference type="InterPro" id="IPR025724">
    <property type="entry name" value="GAG-pre-integrase_dom"/>
</dbReference>
<dbReference type="GO" id="GO:0006508">
    <property type="term" value="P:proteolysis"/>
    <property type="evidence" value="ECO:0007669"/>
    <property type="project" value="UniProtKB-KW"/>
</dbReference>
<dbReference type="Pfam" id="PF13976">
    <property type="entry name" value="gag_pre-integrs"/>
    <property type="match status" value="1"/>
</dbReference>
<evidence type="ECO:0000256" key="2">
    <source>
        <dbReference type="SAM" id="MobiDB-lite"/>
    </source>
</evidence>
<keyword evidence="1" id="KW-0378">Hydrolase</keyword>
<dbReference type="Pfam" id="PF14244">
    <property type="entry name" value="Retrotran_gag_3"/>
    <property type="match status" value="1"/>
</dbReference>
<proteinExistence type="predicted"/>
<gene>
    <name evidence="4" type="ORF">LTRI10_LOCUS48810</name>
</gene>
<accession>A0AAV2GGC5</accession>
<evidence type="ECO:0000256" key="1">
    <source>
        <dbReference type="ARBA" id="ARBA00022670"/>
    </source>
</evidence>
<dbReference type="SUPFAM" id="SSF53098">
    <property type="entry name" value="Ribonuclease H-like"/>
    <property type="match status" value="1"/>
</dbReference>
<protein>
    <recommendedName>
        <fullName evidence="3">Integrase catalytic domain-containing protein</fullName>
    </recommendedName>
</protein>
<feature type="domain" description="Integrase catalytic" evidence="3">
    <location>
        <begin position="554"/>
        <end position="720"/>
    </location>
</feature>
<feature type="region of interest" description="Disordered" evidence="2">
    <location>
        <begin position="303"/>
        <end position="327"/>
    </location>
</feature>
<keyword evidence="1" id="KW-0645">Protease</keyword>
<feature type="compositionally biased region" description="Basic and acidic residues" evidence="2">
    <location>
        <begin position="1"/>
        <end position="10"/>
    </location>
</feature>
<keyword evidence="5" id="KW-1185">Reference proteome</keyword>
<evidence type="ECO:0000313" key="4">
    <source>
        <dbReference type="EMBL" id="CAL1409302.1"/>
    </source>
</evidence>